<dbReference type="AlphaFoldDB" id="A0A9X1NL39"/>
<accession>A0A9X1NL39</accession>
<dbReference type="Proteomes" id="UP001138997">
    <property type="component" value="Unassembled WGS sequence"/>
</dbReference>
<evidence type="ECO:0000256" key="1">
    <source>
        <dbReference type="SAM" id="MobiDB-lite"/>
    </source>
</evidence>
<keyword evidence="3" id="KW-1185">Reference proteome</keyword>
<dbReference type="RefSeq" id="WP_231448335.1">
    <property type="nucleotide sequence ID" value="NZ_JAJOMB010000022.1"/>
</dbReference>
<feature type="region of interest" description="Disordered" evidence="1">
    <location>
        <begin position="147"/>
        <end position="176"/>
    </location>
</feature>
<name>A0A9X1NL39_9ACTN</name>
<organism evidence="2 3">
    <name type="scientific">Kineosporia babensis</name>
    <dbReference type="NCBI Taxonomy" id="499548"/>
    <lineage>
        <taxon>Bacteria</taxon>
        <taxon>Bacillati</taxon>
        <taxon>Actinomycetota</taxon>
        <taxon>Actinomycetes</taxon>
        <taxon>Kineosporiales</taxon>
        <taxon>Kineosporiaceae</taxon>
        <taxon>Kineosporia</taxon>
    </lineage>
</organism>
<proteinExistence type="predicted"/>
<evidence type="ECO:0000313" key="3">
    <source>
        <dbReference type="Proteomes" id="UP001138997"/>
    </source>
</evidence>
<sequence>MTTHPASGNASQLRRPLSPVEAALVAEACSRSDVVWLKPAGAERYQAVWHTWHDDAVAVVYGAGEQMLPMLSGEVEVMARSKDTGAAVIGFLAHVDTLTAHTPEWDAAATVLSAARLNGVDVAQQRERWASGAMISLLRPIAVTVAAEGDDDSPSGAAPPPGGPATTTERQPFHWGGRLRRALRLRRRRENDQD</sequence>
<dbReference type="EMBL" id="JAJOMB010000022">
    <property type="protein sequence ID" value="MCD5315514.1"/>
    <property type="molecule type" value="Genomic_DNA"/>
</dbReference>
<comment type="caution">
    <text evidence="2">The sequence shown here is derived from an EMBL/GenBank/DDBJ whole genome shotgun (WGS) entry which is preliminary data.</text>
</comment>
<evidence type="ECO:0000313" key="2">
    <source>
        <dbReference type="EMBL" id="MCD5315514.1"/>
    </source>
</evidence>
<protein>
    <submittedName>
        <fullName evidence="2">Uncharacterized protein</fullName>
    </submittedName>
</protein>
<gene>
    <name evidence="2" type="ORF">LR394_31915</name>
</gene>
<reference evidence="2" key="1">
    <citation type="submission" date="2021-11" db="EMBL/GenBank/DDBJ databases">
        <title>Streptomyces corallinus and Kineosporia corallina sp. nov., two new coral-derived marine actinobacteria.</title>
        <authorList>
            <person name="Buangrab K."/>
            <person name="Sutthacheep M."/>
            <person name="Yeemin T."/>
            <person name="Harunari E."/>
            <person name="Igarashi Y."/>
            <person name="Sripreechasak P."/>
            <person name="Kanchanasin P."/>
            <person name="Tanasupawat S."/>
            <person name="Phongsopitanun W."/>
        </authorList>
    </citation>
    <scope>NUCLEOTIDE SEQUENCE</scope>
    <source>
        <strain evidence="2">JCM 31032</strain>
    </source>
</reference>